<dbReference type="GO" id="GO:0005524">
    <property type="term" value="F:ATP binding"/>
    <property type="evidence" value="ECO:0007669"/>
    <property type="project" value="UniProtKB-KW"/>
</dbReference>
<feature type="transmembrane region" description="Helical" evidence="9">
    <location>
        <begin position="134"/>
        <end position="152"/>
    </location>
</feature>
<dbReference type="KEGG" id="tpz:Tph_c19120"/>
<evidence type="ECO:0000256" key="4">
    <source>
        <dbReference type="ARBA" id="ARBA00022692"/>
    </source>
</evidence>
<dbReference type="SUPFAM" id="SSF90123">
    <property type="entry name" value="ABC transporter transmembrane region"/>
    <property type="match status" value="1"/>
</dbReference>
<dbReference type="Pfam" id="PF00664">
    <property type="entry name" value="ABC_membrane"/>
    <property type="match status" value="1"/>
</dbReference>
<evidence type="ECO:0000256" key="9">
    <source>
        <dbReference type="SAM" id="Phobius"/>
    </source>
</evidence>
<dbReference type="GO" id="GO:0005886">
    <property type="term" value="C:plasma membrane"/>
    <property type="evidence" value="ECO:0007669"/>
    <property type="project" value="UniProtKB-SubCell"/>
</dbReference>
<comment type="subcellular location">
    <subcellularLocation>
        <location evidence="1">Cell membrane</location>
        <topology evidence="1">Multi-pass membrane protein</topology>
    </subcellularLocation>
</comment>
<reference evidence="12 13" key="1">
    <citation type="journal article" date="2012" name="BMC Genomics">
        <title>Genome-guided analysis of physiological and morphological traits of the fermentative acetate oxidizer Thermacetogenium phaeum.</title>
        <authorList>
            <person name="Oehler D."/>
            <person name="Poehlein A."/>
            <person name="Leimbach A."/>
            <person name="Muller N."/>
            <person name="Daniel R."/>
            <person name="Gottschalk G."/>
            <person name="Schink B."/>
        </authorList>
    </citation>
    <scope>NUCLEOTIDE SEQUENCE [LARGE SCALE GENOMIC DNA]</scope>
    <source>
        <strain evidence="13">ATCC BAA-254 / DSM 26808 / PB</strain>
    </source>
</reference>
<dbReference type="GO" id="GO:0016887">
    <property type="term" value="F:ATP hydrolysis activity"/>
    <property type="evidence" value="ECO:0007669"/>
    <property type="project" value="InterPro"/>
</dbReference>
<keyword evidence="7 9" id="KW-1133">Transmembrane helix</keyword>
<keyword evidence="2" id="KW-0813">Transport</keyword>
<keyword evidence="8 9" id="KW-0472">Membrane</keyword>
<evidence type="ECO:0000259" key="10">
    <source>
        <dbReference type="PROSITE" id="PS50893"/>
    </source>
</evidence>
<keyword evidence="3" id="KW-1003">Cell membrane</keyword>
<feature type="transmembrane region" description="Helical" evidence="9">
    <location>
        <begin position="236"/>
        <end position="261"/>
    </location>
</feature>
<keyword evidence="6 12" id="KW-0067">ATP-binding</keyword>
<evidence type="ECO:0000313" key="12">
    <source>
        <dbReference type="EMBL" id="AFV12108.1"/>
    </source>
</evidence>
<dbReference type="RefSeq" id="WP_015050985.1">
    <property type="nucleotide sequence ID" value="NZ_KI912609.1"/>
</dbReference>
<dbReference type="Pfam" id="PF00005">
    <property type="entry name" value="ABC_tran"/>
    <property type="match status" value="1"/>
</dbReference>
<feature type="transmembrane region" description="Helical" evidence="9">
    <location>
        <begin position="52"/>
        <end position="81"/>
    </location>
</feature>
<evidence type="ECO:0000259" key="11">
    <source>
        <dbReference type="PROSITE" id="PS50929"/>
    </source>
</evidence>
<evidence type="ECO:0000256" key="5">
    <source>
        <dbReference type="ARBA" id="ARBA00022741"/>
    </source>
</evidence>
<dbReference type="Gene3D" id="3.40.50.300">
    <property type="entry name" value="P-loop containing nucleotide triphosphate hydrolases"/>
    <property type="match status" value="1"/>
</dbReference>
<dbReference type="Proteomes" id="UP000000467">
    <property type="component" value="Chromosome"/>
</dbReference>
<evidence type="ECO:0000313" key="13">
    <source>
        <dbReference type="Proteomes" id="UP000000467"/>
    </source>
</evidence>
<dbReference type="SUPFAM" id="SSF52540">
    <property type="entry name" value="P-loop containing nucleoside triphosphate hydrolases"/>
    <property type="match status" value="1"/>
</dbReference>
<dbReference type="STRING" id="1089553.Tph_c19120"/>
<feature type="transmembrane region" description="Helical" evidence="9">
    <location>
        <begin position="158"/>
        <end position="175"/>
    </location>
</feature>
<organism evidence="12 13">
    <name type="scientific">Thermacetogenium phaeum (strain ATCC BAA-254 / DSM 26808 / PB)</name>
    <dbReference type="NCBI Taxonomy" id="1089553"/>
    <lineage>
        <taxon>Bacteria</taxon>
        <taxon>Bacillati</taxon>
        <taxon>Bacillota</taxon>
        <taxon>Clostridia</taxon>
        <taxon>Thermoanaerobacterales</taxon>
        <taxon>Thermoanaerobacteraceae</taxon>
        <taxon>Thermacetogenium</taxon>
    </lineage>
</organism>
<keyword evidence="5" id="KW-0547">Nucleotide-binding</keyword>
<proteinExistence type="predicted"/>
<dbReference type="InterPro" id="IPR003439">
    <property type="entry name" value="ABC_transporter-like_ATP-bd"/>
</dbReference>
<dbReference type="SMART" id="SM00382">
    <property type="entry name" value="AAA"/>
    <property type="match status" value="1"/>
</dbReference>
<dbReference type="FunFam" id="3.40.50.300:FF:000221">
    <property type="entry name" value="Multidrug ABC transporter ATP-binding protein"/>
    <property type="match status" value="1"/>
</dbReference>
<evidence type="ECO:0000256" key="1">
    <source>
        <dbReference type="ARBA" id="ARBA00004651"/>
    </source>
</evidence>
<dbReference type="FunFam" id="1.20.1560.10:FF:000040">
    <property type="entry name" value="Multidrug ABC transporter ATP-binding protein"/>
    <property type="match status" value="1"/>
</dbReference>
<evidence type="ECO:0000256" key="2">
    <source>
        <dbReference type="ARBA" id="ARBA00022448"/>
    </source>
</evidence>
<evidence type="ECO:0000256" key="3">
    <source>
        <dbReference type="ARBA" id="ARBA00022475"/>
    </source>
</evidence>
<sequence length="580" mass="64001">MLFGLFKYLKPYWMATLLAPLFMFVEVTSDLLQPTLMARIVDEGIANGNMPFIITTGLQMVGIALMGLLGGLGCIAASSYAGVNMGTDLRSAVYKKIQQFSFANLDRFKAASLITRLTNDIVQVQMVVLMSLRMLVRAPLLCVGGLVMALSINPRLSLIFGITIPLLIVSHALIMKKSFPLFAMVQQKLDRVNAVIRENLSGVRVVKAFARMELENARFGTANEELAEIAIRASRLIVLIMPLMMLIMNLSIVAVIWFGGIQVKRGDFQVGQVMAFINYMTIILFSLLMVGYILMMFSRAKASADRINEVLETEVDIKDVADASDAPIRNGSIVFENVTFKYKGDSGEPVLKNVSFSVAPGERVAILGETGSGKSTLVNLIPRLYDVTEGRVLVDGRDVRSIKLKTLREGIGIVPQESMLFSGTIKDNLRWGKKDATDDEVIAAAKAAQAHDFIMSFKDGYETHLGQRGVNISGGQKQRLAIARALVKRPPVLILDDSTSAVDAETEVKIHQALRMFLRDTTMIIITQRISPIVDADKILLLERGKIVAQGTHEELLRTSPVYRDICRSQLGEEEVELVR</sequence>
<dbReference type="EMBL" id="CP003732">
    <property type="protein sequence ID" value="AFV12108.1"/>
    <property type="molecule type" value="Genomic_DNA"/>
</dbReference>
<feature type="domain" description="ABC transporter" evidence="10">
    <location>
        <begin position="333"/>
        <end position="569"/>
    </location>
</feature>
<dbReference type="InterPro" id="IPR017871">
    <property type="entry name" value="ABC_transporter-like_CS"/>
</dbReference>
<dbReference type="AlphaFoldDB" id="K4LGV0"/>
<dbReference type="CDD" id="cd18548">
    <property type="entry name" value="ABC_6TM_Tm287_like"/>
    <property type="match status" value="1"/>
</dbReference>
<dbReference type="InterPro" id="IPR027417">
    <property type="entry name" value="P-loop_NTPase"/>
</dbReference>
<name>K4LGV0_THEPS</name>
<keyword evidence="13" id="KW-1185">Reference proteome</keyword>
<dbReference type="Gene3D" id="1.20.1560.10">
    <property type="entry name" value="ABC transporter type 1, transmembrane domain"/>
    <property type="match status" value="1"/>
</dbReference>
<feature type="domain" description="ABC transmembrane type-1" evidence="11">
    <location>
        <begin position="17"/>
        <end position="299"/>
    </location>
</feature>
<dbReference type="PANTHER" id="PTHR43394:SF1">
    <property type="entry name" value="ATP-BINDING CASSETTE SUB-FAMILY B MEMBER 10, MITOCHONDRIAL"/>
    <property type="match status" value="1"/>
</dbReference>
<evidence type="ECO:0000256" key="8">
    <source>
        <dbReference type="ARBA" id="ARBA00023136"/>
    </source>
</evidence>
<keyword evidence="4 9" id="KW-0812">Transmembrane</keyword>
<dbReference type="PROSITE" id="PS00211">
    <property type="entry name" value="ABC_TRANSPORTER_1"/>
    <property type="match status" value="1"/>
</dbReference>
<dbReference type="HOGENOM" id="CLU_000604_84_3_9"/>
<dbReference type="InterPro" id="IPR036640">
    <property type="entry name" value="ABC1_TM_sf"/>
</dbReference>
<accession>K4LGV0</accession>
<dbReference type="InterPro" id="IPR011527">
    <property type="entry name" value="ABC1_TM_dom"/>
</dbReference>
<dbReference type="PANTHER" id="PTHR43394">
    <property type="entry name" value="ATP-DEPENDENT PERMEASE MDL1, MITOCHONDRIAL"/>
    <property type="match status" value="1"/>
</dbReference>
<evidence type="ECO:0000256" key="7">
    <source>
        <dbReference type="ARBA" id="ARBA00022989"/>
    </source>
</evidence>
<dbReference type="PROSITE" id="PS50929">
    <property type="entry name" value="ABC_TM1F"/>
    <property type="match status" value="1"/>
</dbReference>
<dbReference type="GO" id="GO:0015421">
    <property type="term" value="F:ABC-type oligopeptide transporter activity"/>
    <property type="evidence" value="ECO:0007669"/>
    <property type="project" value="TreeGrafter"/>
</dbReference>
<evidence type="ECO:0000256" key="6">
    <source>
        <dbReference type="ARBA" id="ARBA00022840"/>
    </source>
</evidence>
<dbReference type="PROSITE" id="PS50893">
    <property type="entry name" value="ABC_TRANSPORTER_2"/>
    <property type="match status" value="1"/>
</dbReference>
<dbReference type="eggNOG" id="COG1132">
    <property type="taxonomic scope" value="Bacteria"/>
</dbReference>
<dbReference type="InterPro" id="IPR039421">
    <property type="entry name" value="Type_1_exporter"/>
</dbReference>
<feature type="transmembrane region" description="Helical" evidence="9">
    <location>
        <begin position="273"/>
        <end position="297"/>
    </location>
</feature>
<dbReference type="InterPro" id="IPR003593">
    <property type="entry name" value="AAA+_ATPase"/>
</dbReference>
<gene>
    <name evidence="12" type="primary">yfiB</name>
    <name evidence="12" type="ordered locus">Tph_c19120</name>
</gene>
<protein>
    <submittedName>
        <fullName evidence="12">ABC transporter ATP-binding protein YfiB</fullName>
    </submittedName>
</protein>